<proteinExistence type="predicted"/>
<feature type="region of interest" description="Disordered" evidence="1">
    <location>
        <begin position="1"/>
        <end position="33"/>
    </location>
</feature>
<keyword evidence="3" id="KW-1185">Reference proteome</keyword>
<dbReference type="EMBL" id="JANPWB010000011">
    <property type="protein sequence ID" value="KAJ1125369.1"/>
    <property type="molecule type" value="Genomic_DNA"/>
</dbReference>
<reference evidence="2" key="1">
    <citation type="journal article" date="2022" name="bioRxiv">
        <title>Sequencing and chromosome-scale assembly of the giantPleurodeles waltlgenome.</title>
        <authorList>
            <person name="Brown T."/>
            <person name="Elewa A."/>
            <person name="Iarovenko S."/>
            <person name="Subramanian E."/>
            <person name="Araus A.J."/>
            <person name="Petzold A."/>
            <person name="Susuki M."/>
            <person name="Suzuki K.-i.T."/>
            <person name="Hayashi T."/>
            <person name="Toyoda A."/>
            <person name="Oliveira C."/>
            <person name="Osipova E."/>
            <person name="Leigh N.D."/>
            <person name="Simon A."/>
            <person name="Yun M.H."/>
        </authorList>
    </citation>
    <scope>NUCLEOTIDE SEQUENCE</scope>
    <source>
        <strain evidence="2">20211129_DDA</strain>
        <tissue evidence="2">Liver</tissue>
    </source>
</reference>
<name>A0AAV7PC76_PLEWA</name>
<gene>
    <name evidence="2" type="ORF">NDU88_003801</name>
</gene>
<organism evidence="2 3">
    <name type="scientific">Pleurodeles waltl</name>
    <name type="common">Iberian ribbed newt</name>
    <dbReference type="NCBI Taxonomy" id="8319"/>
    <lineage>
        <taxon>Eukaryota</taxon>
        <taxon>Metazoa</taxon>
        <taxon>Chordata</taxon>
        <taxon>Craniata</taxon>
        <taxon>Vertebrata</taxon>
        <taxon>Euteleostomi</taxon>
        <taxon>Amphibia</taxon>
        <taxon>Batrachia</taxon>
        <taxon>Caudata</taxon>
        <taxon>Salamandroidea</taxon>
        <taxon>Salamandridae</taxon>
        <taxon>Pleurodelinae</taxon>
        <taxon>Pleurodeles</taxon>
    </lineage>
</organism>
<sequence>MARHSTLVRRQALEQASTLTPGKPTHAGHAGPNLVYQGMDTGCGEGLDDLRLIKGRYVKDTSVGTEDKAATQNGVHIQKVEANAHTNDTQVKTSGGDTRELGGNIEVTEEDKATDKSGGVGKGEVPGKSGVNVRRVEMESEEIILDYDHGDEELKDGEMLVEEHMMAKESEEEWQ</sequence>
<dbReference type="Proteomes" id="UP001066276">
    <property type="component" value="Chromosome 7"/>
</dbReference>
<feature type="compositionally biased region" description="Polar residues" evidence="1">
    <location>
        <begin position="84"/>
        <end position="96"/>
    </location>
</feature>
<evidence type="ECO:0000313" key="3">
    <source>
        <dbReference type="Proteomes" id="UP001066276"/>
    </source>
</evidence>
<dbReference type="AlphaFoldDB" id="A0AAV7PC76"/>
<feature type="region of interest" description="Disordered" evidence="1">
    <location>
        <begin position="82"/>
        <end position="131"/>
    </location>
</feature>
<evidence type="ECO:0000313" key="2">
    <source>
        <dbReference type="EMBL" id="KAJ1125369.1"/>
    </source>
</evidence>
<accession>A0AAV7PC76</accession>
<protein>
    <submittedName>
        <fullName evidence="2">Uncharacterized protein</fullName>
    </submittedName>
</protein>
<evidence type="ECO:0000256" key="1">
    <source>
        <dbReference type="SAM" id="MobiDB-lite"/>
    </source>
</evidence>
<comment type="caution">
    <text evidence="2">The sequence shown here is derived from an EMBL/GenBank/DDBJ whole genome shotgun (WGS) entry which is preliminary data.</text>
</comment>